<dbReference type="AlphaFoldDB" id="A0A4P9XFD1"/>
<dbReference type="OrthoDB" id="199930at2759"/>
<dbReference type="Proteomes" id="UP000274922">
    <property type="component" value="Unassembled WGS sequence"/>
</dbReference>
<dbReference type="GO" id="GO:0051879">
    <property type="term" value="F:Hsp90 protein binding"/>
    <property type="evidence" value="ECO:0007669"/>
    <property type="project" value="TreeGrafter"/>
</dbReference>
<evidence type="ECO:0008006" key="6">
    <source>
        <dbReference type="Google" id="ProtNLM"/>
    </source>
</evidence>
<comment type="subcellular location">
    <subcellularLocation>
        <location evidence="1">Cytoplasm</location>
    </subcellularLocation>
</comment>
<gene>
    <name evidence="4" type="ORF">CXG81DRAFT_23210</name>
</gene>
<name>A0A4P9XFD1_9FUNG</name>
<dbReference type="PANTHER" id="PTHR45994:SF1">
    <property type="entry name" value="FI21225P1"/>
    <property type="match status" value="1"/>
</dbReference>
<protein>
    <recommendedName>
        <fullName evidence="6">UNC-45/Cro1/She4 central domain-containing protein</fullName>
    </recommendedName>
</protein>
<dbReference type="Gene3D" id="1.25.10.10">
    <property type="entry name" value="Leucine-rich Repeat Variant"/>
    <property type="match status" value="1"/>
</dbReference>
<keyword evidence="2" id="KW-0963">Cytoplasm</keyword>
<keyword evidence="5" id="KW-1185">Reference proteome</keyword>
<reference evidence="5" key="1">
    <citation type="journal article" date="2018" name="Nat. Microbiol.">
        <title>Leveraging single-cell genomics to expand the fungal tree of life.</title>
        <authorList>
            <person name="Ahrendt S.R."/>
            <person name="Quandt C.A."/>
            <person name="Ciobanu D."/>
            <person name="Clum A."/>
            <person name="Salamov A."/>
            <person name="Andreopoulos B."/>
            <person name="Cheng J.F."/>
            <person name="Woyke T."/>
            <person name="Pelin A."/>
            <person name="Henrissat B."/>
            <person name="Reynolds N.K."/>
            <person name="Benny G.L."/>
            <person name="Smith M.E."/>
            <person name="James T.Y."/>
            <person name="Grigoriev I.V."/>
        </authorList>
    </citation>
    <scope>NUCLEOTIDE SEQUENCE [LARGE SCALE GENOMIC DNA]</scope>
    <source>
        <strain evidence="5">ATCC 52028</strain>
    </source>
</reference>
<proteinExistence type="predicted"/>
<evidence type="ECO:0000256" key="1">
    <source>
        <dbReference type="ARBA" id="ARBA00004496"/>
    </source>
</evidence>
<feature type="compositionally biased region" description="Acidic residues" evidence="3">
    <location>
        <begin position="976"/>
        <end position="986"/>
    </location>
</feature>
<evidence type="ECO:0000313" key="5">
    <source>
        <dbReference type="Proteomes" id="UP000274922"/>
    </source>
</evidence>
<dbReference type="SUPFAM" id="SSF48371">
    <property type="entry name" value="ARM repeat"/>
    <property type="match status" value="1"/>
</dbReference>
<feature type="region of interest" description="Disordered" evidence="3">
    <location>
        <begin position="973"/>
        <end position="995"/>
    </location>
</feature>
<dbReference type="GO" id="GO:0005737">
    <property type="term" value="C:cytoplasm"/>
    <property type="evidence" value="ECO:0007669"/>
    <property type="project" value="UniProtKB-SubCell"/>
</dbReference>
<dbReference type="PANTHER" id="PTHR45994">
    <property type="entry name" value="FI21225P1"/>
    <property type="match status" value="1"/>
</dbReference>
<dbReference type="InterPro" id="IPR011989">
    <property type="entry name" value="ARM-like"/>
</dbReference>
<evidence type="ECO:0000256" key="3">
    <source>
        <dbReference type="SAM" id="MobiDB-lite"/>
    </source>
</evidence>
<organism evidence="4 5">
    <name type="scientific">Caulochytrium protostelioides</name>
    <dbReference type="NCBI Taxonomy" id="1555241"/>
    <lineage>
        <taxon>Eukaryota</taxon>
        <taxon>Fungi</taxon>
        <taxon>Fungi incertae sedis</taxon>
        <taxon>Chytridiomycota</taxon>
        <taxon>Chytridiomycota incertae sedis</taxon>
        <taxon>Chytridiomycetes</taxon>
        <taxon>Caulochytriales</taxon>
        <taxon>Caulochytriaceae</taxon>
        <taxon>Caulochytrium</taxon>
    </lineage>
</organism>
<dbReference type="InterPro" id="IPR016024">
    <property type="entry name" value="ARM-type_fold"/>
</dbReference>
<dbReference type="EMBL" id="ML014112">
    <property type="protein sequence ID" value="RKP04258.1"/>
    <property type="molecule type" value="Genomic_DNA"/>
</dbReference>
<accession>A0A4P9XFD1</accession>
<evidence type="ECO:0000313" key="4">
    <source>
        <dbReference type="EMBL" id="RKP04258.1"/>
    </source>
</evidence>
<dbReference type="STRING" id="1555241.A0A4P9XFD1"/>
<evidence type="ECO:0000256" key="2">
    <source>
        <dbReference type="ARBA" id="ARBA00022490"/>
    </source>
</evidence>
<sequence length="1127" mass="117249">MAHAAADAADAADTAAAVEATGLPSKTQPPSKAAMATAAMASPAAADAVADVDDVTASLAAASLTAAAPEADAVEMLLAHARSHRDARQLDRAFEDVRAALARAPHHPAALQLLETILRDAADPTEPSRARFSTLILLASGVDNVDASVLADRPAAAAAATATTAAAAEPASAAITVAFSEDERLRRRIESAQRLASLVAQPGPCMQLRQEGGIPLLLNALRRDRARVGPDGQRQRHVALERALHAVFYQVALLPELAQELLQCIGTSGLDEFCNQLAAPTPATVSTTVAPATATARAAPTRITAEQQRELAGVAFSTLATAVSHPKTLATQPETAVTVVRYMAGYMAHADAAYRLLALTSVTTAIASSAAVLAFFGSPEINRLLGLARDQTARVALTLKRLLDLLDTDEERGAVSGVLYQYVAQARDGDTSTTAGQAGLATGLAVLTALCQAQPDVAKAVLMRDQLFVGLCEDIAENRAIARRRDAKTPGSRQLSELEAAYIDLYAHAAQFKDFHPPLLSHARAFLAERARAPLPVAEDADADTQGAARVQANAMAALIKLHLLEAEQQSREPAALDPLVAPNLAMIKQAARHVAAAAPTAAAGADDERLSAAVQCVESLAYLSSIPAHKPTIAEDRAALKSLVALGCRAAATHRALVYGIATVFANLTVYPYQLRSAEASEEHAQIRKLRAMANGQKVSKQADQPHPQSLAPQCARRCRAVQDAGVCAFLNAVAAAAPTTASASTAGSATAGSATHSLVACMAVAQTYVALVTEQEPRGALLQQGATKALLRLASLPPAAALAAPATTAAAAAAPDVVTPGAAQVQAQAKDVMDADTLAVRQAAAQALAKLAITVDPTIGFGPLMVSLVRPLVALTASPHPLAQFEALMALTNLASVDDRMRDHAVQAGLAGAVDTALFTDHPMIRRAATEAVCNLLYHPDVYHRHLQPSATNTNKFRLWLAMMRSTIAASSEDHEDDNDDNNDSETPAERAAAARAGAGALAILIGAPPAVALFHEAIPELPGATRDLLADPRASAEMLLRGLEIAKHLLPPRAGGADPDEAERAQAWDAAMQQRGMTLRHAWAADGALLQTLKARVLAANAPKDGAWGAVRQGCMTLLAMILT</sequence>